<accession>A0A6J6XLE1</accession>
<evidence type="ECO:0000313" key="1">
    <source>
        <dbReference type="EMBL" id="CAB4796995.1"/>
    </source>
</evidence>
<dbReference type="SUPFAM" id="SSF102588">
    <property type="entry name" value="LmbE-like"/>
    <property type="match status" value="1"/>
</dbReference>
<protein>
    <submittedName>
        <fullName evidence="1">Unannotated protein</fullName>
    </submittedName>
</protein>
<gene>
    <name evidence="1" type="ORF">UFOPK3046_00306</name>
</gene>
<dbReference type="InterPro" id="IPR024078">
    <property type="entry name" value="LmbE-like_dom_sf"/>
</dbReference>
<dbReference type="PANTHER" id="PTHR12993">
    <property type="entry name" value="N-ACETYLGLUCOSAMINYL-PHOSPHATIDYLINOSITOL DE-N-ACETYLASE-RELATED"/>
    <property type="match status" value="1"/>
</dbReference>
<dbReference type="InterPro" id="IPR003737">
    <property type="entry name" value="GlcNAc_PI_deacetylase-related"/>
</dbReference>
<sequence>MNDSNRVDTQQLFTGPAGERITIDLPPPKSALVIVAHPDDAEFHCGATLAKWARAGCTVHHLVLTDGSKGTWDRGMDQSVLVEVRKAEQRTAATILGGTGVVFLGKIDGELNSDRETRAQVSAIIRRLKPEVILGHDPWKRYRLHPDHAAAGRLCIEGIVAARDPFFHPEQLVHGITPHRPEALLLFEPDQPNHAETVSEQDLQLQIDALLAHESQIETTHLYKSAAADPLQQFRREQLERLERLGQWASVPLAQQFHLLTEQL</sequence>
<dbReference type="PANTHER" id="PTHR12993:SF11">
    <property type="entry name" value="N-ACETYLGLUCOSAMINYL-PHOSPHATIDYLINOSITOL DE-N-ACETYLASE"/>
    <property type="match status" value="1"/>
</dbReference>
<organism evidence="1">
    <name type="scientific">freshwater metagenome</name>
    <dbReference type="NCBI Taxonomy" id="449393"/>
    <lineage>
        <taxon>unclassified sequences</taxon>
        <taxon>metagenomes</taxon>
        <taxon>ecological metagenomes</taxon>
    </lineage>
</organism>
<dbReference type="AlphaFoldDB" id="A0A6J6XLE1"/>
<name>A0A6J6XLE1_9ZZZZ</name>
<dbReference type="Gene3D" id="3.40.50.10320">
    <property type="entry name" value="LmbE-like"/>
    <property type="match status" value="1"/>
</dbReference>
<reference evidence="1" key="1">
    <citation type="submission" date="2020-05" db="EMBL/GenBank/DDBJ databases">
        <authorList>
            <person name="Chiriac C."/>
            <person name="Salcher M."/>
            <person name="Ghai R."/>
            <person name="Kavagutti S V."/>
        </authorList>
    </citation>
    <scope>NUCLEOTIDE SEQUENCE</scope>
</reference>
<dbReference type="GO" id="GO:0016811">
    <property type="term" value="F:hydrolase activity, acting on carbon-nitrogen (but not peptide) bonds, in linear amides"/>
    <property type="evidence" value="ECO:0007669"/>
    <property type="project" value="TreeGrafter"/>
</dbReference>
<dbReference type="Pfam" id="PF02585">
    <property type="entry name" value="PIG-L"/>
    <property type="match status" value="1"/>
</dbReference>
<dbReference type="EMBL" id="CAFAAQ010000015">
    <property type="protein sequence ID" value="CAB4796995.1"/>
    <property type="molecule type" value="Genomic_DNA"/>
</dbReference>
<proteinExistence type="predicted"/>